<gene>
    <name evidence="9" type="ORF">SAMN05216339_10859</name>
</gene>
<dbReference type="InterPro" id="IPR000515">
    <property type="entry name" value="MetI-like"/>
</dbReference>
<dbReference type="InterPro" id="IPR035906">
    <property type="entry name" value="MetI-like_sf"/>
</dbReference>
<dbReference type="Proteomes" id="UP000183926">
    <property type="component" value="Unassembled WGS sequence"/>
</dbReference>
<dbReference type="EMBL" id="FPBL01000008">
    <property type="protein sequence ID" value="SFU71329.1"/>
    <property type="molecule type" value="Genomic_DNA"/>
</dbReference>
<dbReference type="PANTHER" id="PTHR30151:SF0">
    <property type="entry name" value="ABC TRANSPORTER PERMEASE PROTEIN MJ0413-RELATED"/>
    <property type="match status" value="1"/>
</dbReference>
<evidence type="ECO:0000256" key="1">
    <source>
        <dbReference type="ARBA" id="ARBA00004651"/>
    </source>
</evidence>
<dbReference type="RefSeq" id="WP_074928986.1">
    <property type="nucleotide sequence ID" value="NZ_FPBL01000008.1"/>
</dbReference>
<comment type="subcellular location">
    <subcellularLocation>
        <location evidence="1 7">Cell membrane</location>
        <topology evidence="1 7">Multi-pass membrane protein</topology>
    </subcellularLocation>
</comment>
<evidence type="ECO:0000256" key="7">
    <source>
        <dbReference type="RuleBase" id="RU363032"/>
    </source>
</evidence>
<feature type="transmembrane region" description="Helical" evidence="7">
    <location>
        <begin position="28"/>
        <end position="48"/>
    </location>
</feature>
<name>A0A1I7IEG3_9PROT</name>
<dbReference type="Gene3D" id="1.10.3720.10">
    <property type="entry name" value="MetI-like"/>
    <property type="match status" value="1"/>
</dbReference>
<dbReference type="GO" id="GO:0055085">
    <property type="term" value="P:transmembrane transport"/>
    <property type="evidence" value="ECO:0007669"/>
    <property type="project" value="InterPro"/>
</dbReference>
<dbReference type="CDD" id="cd06261">
    <property type="entry name" value="TM_PBP2"/>
    <property type="match status" value="1"/>
</dbReference>
<feature type="transmembrane region" description="Helical" evidence="7">
    <location>
        <begin position="124"/>
        <end position="144"/>
    </location>
</feature>
<feature type="transmembrane region" description="Helical" evidence="7">
    <location>
        <begin position="215"/>
        <end position="235"/>
    </location>
</feature>
<comment type="similarity">
    <text evidence="7">Belongs to the binding-protein-dependent transport system permease family.</text>
</comment>
<dbReference type="PANTHER" id="PTHR30151">
    <property type="entry name" value="ALKANE SULFONATE ABC TRANSPORTER-RELATED, MEMBRANE SUBUNIT"/>
    <property type="match status" value="1"/>
</dbReference>
<dbReference type="OrthoDB" id="8545756at2"/>
<keyword evidence="2 7" id="KW-0813">Transport</keyword>
<proteinExistence type="inferred from homology"/>
<evidence type="ECO:0000256" key="3">
    <source>
        <dbReference type="ARBA" id="ARBA00022475"/>
    </source>
</evidence>
<keyword evidence="5 7" id="KW-1133">Transmembrane helix</keyword>
<dbReference type="PROSITE" id="PS50928">
    <property type="entry name" value="ABC_TM1"/>
    <property type="match status" value="1"/>
</dbReference>
<dbReference type="AlphaFoldDB" id="A0A1I7IEG3"/>
<dbReference type="SUPFAM" id="SSF161098">
    <property type="entry name" value="MetI-like"/>
    <property type="match status" value="1"/>
</dbReference>
<dbReference type="Pfam" id="PF00528">
    <property type="entry name" value="BPD_transp_1"/>
    <property type="match status" value="1"/>
</dbReference>
<feature type="transmembrane region" description="Helical" evidence="7">
    <location>
        <begin position="93"/>
        <end position="112"/>
    </location>
</feature>
<organism evidence="9 10">
    <name type="scientific">Nitrosomonas eutropha</name>
    <dbReference type="NCBI Taxonomy" id="916"/>
    <lineage>
        <taxon>Bacteria</taxon>
        <taxon>Pseudomonadati</taxon>
        <taxon>Pseudomonadota</taxon>
        <taxon>Betaproteobacteria</taxon>
        <taxon>Nitrosomonadales</taxon>
        <taxon>Nitrosomonadaceae</taxon>
        <taxon>Nitrosomonas</taxon>
    </lineage>
</organism>
<dbReference type="GO" id="GO:0005886">
    <property type="term" value="C:plasma membrane"/>
    <property type="evidence" value="ECO:0007669"/>
    <property type="project" value="UniProtKB-SubCell"/>
</dbReference>
<evidence type="ECO:0000256" key="5">
    <source>
        <dbReference type="ARBA" id="ARBA00022989"/>
    </source>
</evidence>
<evidence type="ECO:0000256" key="4">
    <source>
        <dbReference type="ARBA" id="ARBA00022692"/>
    </source>
</evidence>
<evidence type="ECO:0000256" key="2">
    <source>
        <dbReference type="ARBA" id="ARBA00022448"/>
    </source>
</evidence>
<feature type="transmembrane region" description="Helical" evidence="7">
    <location>
        <begin position="150"/>
        <end position="171"/>
    </location>
</feature>
<sequence length="278" mass="30534">MKSHTPGKSGHQFTLTGRISQLIFKSNFLWFCLAWLLIILSWELGSWLEWLNPQILPPPSETIPYAFSGNITIGFGQQRTGLFESTAITLGRVGTGMLIGLLVSSCLAIMVTELPILRRLILPIVQSLAPIAPVAWIPFTIVVIGIGGPAAVFIVFMAVLGTMTLSLIAALDGIPDEYLKIAHNLGTSRIRMWWYVRLPAIIPGTMTAIRMSFFGAWMAVLAGEMAGLNSGLGYMIIMAQQMYNMKLVMVGILAIGFIGFAIDRLLLLINARLLQWVQ</sequence>
<evidence type="ECO:0000313" key="9">
    <source>
        <dbReference type="EMBL" id="SFU71329.1"/>
    </source>
</evidence>
<evidence type="ECO:0000259" key="8">
    <source>
        <dbReference type="PROSITE" id="PS50928"/>
    </source>
</evidence>
<keyword evidence="3" id="KW-1003">Cell membrane</keyword>
<feature type="domain" description="ABC transmembrane type-1" evidence="8">
    <location>
        <begin position="82"/>
        <end position="266"/>
    </location>
</feature>
<protein>
    <submittedName>
        <fullName evidence="9">NitT/TauT family transport system permease protein/taurine transport system permease protein</fullName>
    </submittedName>
</protein>
<feature type="transmembrane region" description="Helical" evidence="7">
    <location>
        <begin position="247"/>
        <end position="269"/>
    </location>
</feature>
<evidence type="ECO:0000256" key="6">
    <source>
        <dbReference type="ARBA" id="ARBA00023136"/>
    </source>
</evidence>
<keyword evidence="4 7" id="KW-0812">Transmembrane</keyword>
<evidence type="ECO:0000313" key="10">
    <source>
        <dbReference type="Proteomes" id="UP000183926"/>
    </source>
</evidence>
<accession>A0A1I7IEG3</accession>
<keyword evidence="6 7" id="KW-0472">Membrane</keyword>
<reference evidence="9 10" key="1">
    <citation type="submission" date="2016-10" db="EMBL/GenBank/DDBJ databases">
        <authorList>
            <person name="de Groot N.N."/>
        </authorList>
    </citation>
    <scope>NUCLEOTIDE SEQUENCE [LARGE SCALE GENOMIC DNA]</scope>
    <source>
        <strain evidence="9 10">Nm24</strain>
    </source>
</reference>